<evidence type="ECO:0000256" key="6">
    <source>
        <dbReference type="ARBA" id="ARBA00023065"/>
    </source>
</evidence>
<dbReference type="GO" id="GO:0034220">
    <property type="term" value="P:monoatomic ion transmembrane transport"/>
    <property type="evidence" value="ECO:0007669"/>
    <property type="project" value="UniProtKB-KW"/>
</dbReference>
<protein>
    <submittedName>
        <fullName evidence="12">Uncharacterized protein</fullName>
    </submittedName>
</protein>
<dbReference type="GO" id="GO:0007165">
    <property type="term" value="P:signal transduction"/>
    <property type="evidence" value="ECO:0007669"/>
    <property type="project" value="UniProtKB-ARBA"/>
</dbReference>
<feature type="compositionally biased region" description="Basic residues" evidence="10">
    <location>
        <begin position="83"/>
        <end position="94"/>
    </location>
</feature>
<reference evidence="12" key="1">
    <citation type="submission" date="2025-08" db="UniProtKB">
        <authorList>
            <consortium name="Ensembl"/>
        </authorList>
    </citation>
    <scope>IDENTIFICATION</scope>
</reference>
<feature type="region of interest" description="Disordered" evidence="10">
    <location>
        <begin position="99"/>
        <end position="131"/>
    </location>
</feature>
<evidence type="ECO:0000256" key="7">
    <source>
        <dbReference type="ARBA" id="ARBA00023136"/>
    </source>
</evidence>
<dbReference type="PANTHER" id="PTHR10125">
    <property type="entry name" value="P2X PURINOCEPTOR"/>
    <property type="match status" value="1"/>
</dbReference>
<dbReference type="Gene3D" id="1.10.287.940">
    <property type="entry name" value="atp-gated p2x4 ion channel"/>
    <property type="match status" value="1"/>
</dbReference>
<evidence type="ECO:0000256" key="1">
    <source>
        <dbReference type="ARBA" id="ARBA00004308"/>
    </source>
</evidence>
<evidence type="ECO:0000256" key="11">
    <source>
        <dbReference type="SAM" id="Phobius"/>
    </source>
</evidence>
<keyword evidence="6" id="KW-0406">Ion transport</keyword>
<keyword evidence="7 11" id="KW-0472">Membrane</keyword>
<dbReference type="Pfam" id="PF00864">
    <property type="entry name" value="P2X_receptor"/>
    <property type="match status" value="1"/>
</dbReference>
<evidence type="ECO:0000256" key="4">
    <source>
        <dbReference type="ARBA" id="ARBA00022692"/>
    </source>
</evidence>
<evidence type="ECO:0000256" key="2">
    <source>
        <dbReference type="ARBA" id="ARBA00009848"/>
    </source>
</evidence>
<evidence type="ECO:0000313" key="13">
    <source>
        <dbReference type="Proteomes" id="UP000694570"/>
    </source>
</evidence>
<keyword evidence="3" id="KW-0813">Transport</keyword>
<dbReference type="Proteomes" id="UP000694570">
    <property type="component" value="Unplaced"/>
</dbReference>
<keyword evidence="9" id="KW-0407">Ion channel</keyword>
<feature type="region of interest" description="Disordered" evidence="10">
    <location>
        <begin position="197"/>
        <end position="221"/>
    </location>
</feature>
<proteinExistence type="inferred from homology"/>
<dbReference type="Ensembl" id="ENSSSCT00030077664.1">
    <property type="protein sequence ID" value="ENSSSCP00030035477.1"/>
    <property type="gene ID" value="ENSSSCG00030055740.1"/>
</dbReference>
<evidence type="ECO:0000256" key="8">
    <source>
        <dbReference type="ARBA" id="ARBA00023286"/>
    </source>
</evidence>
<evidence type="ECO:0000313" key="12">
    <source>
        <dbReference type="Ensembl" id="ENSSSCP00030035477.1"/>
    </source>
</evidence>
<dbReference type="GO" id="GO:0012505">
    <property type="term" value="C:endomembrane system"/>
    <property type="evidence" value="ECO:0007669"/>
    <property type="project" value="UniProtKB-SubCell"/>
</dbReference>
<evidence type="ECO:0000256" key="3">
    <source>
        <dbReference type="ARBA" id="ARBA00022448"/>
    </source>
</evidence>
<accession>A0A8D0XIX3</accession>
<sequence length="221" mass="25149">GTRRAGAAAARRLARGCWSAFWDYETPKVIVVKNRRLGIVYRTVQLLILLYFVWWVRTRPCQSTQVRVHRAEELPGQRDRPGKLRHHQGQRSHLVRAQSVGRGGVRETPRGGQRVQHHHQDRGHLLPDPRNLRGEYEGQKCHLRLGRGLRGWAAGYARKRPADRALRTLLPRAVQDLRGVWLVPGGGWRLSQVCMPGDPHPPGTKRDSAVAPFSSSTRTRM</sequence>
<keyword evidence="4 11" id="KW-0812">Transmembrane</keyword>
<dbReference type="AlphaFoldDB" id="A0A8D0XIX3"/>
<dbReference type="GO" id="GO:0015267">
    <property type="term" value="F:channel activity"/>
    <property type="evidence" value="ECO:0007669"/>
    <property type="project" value="UniProtKB-ARBA"/>
</dbReference>
<feature type="region of interest" description="Disordered" evidence="10">
    <location>
        <begin position="75"/>
        <end position="94"/>
    </location>
</feature>
<dbReference type="PANTHER" id="PTHR10125:SF4">
    <property type="entry name" value="P2X PURINOCEPTOR 2"/>
    <property type="match status" value="1"/>
</dbReference>
<keyword evidence="8" id="KW-1071">Ligand-gated ion channel</keyword>
<evidence type="ECO:0000256" key="9">
    <source>
        <dbReference type="ARBA" id="ARBA00023303"/>
    </source>
</evidence>
<comment type="similarity">
    <text evidence="2">Belongs to the P2X receptor family.</text>
</comment>
<comment type="subcellular location">
    <subcellularLocation>
        <location evidence="1">Endomembrane system</location>
    </subcellularLocation>
</comment>
<organism evidence="12 13">
    <name type="scientific">Sus scrofa</name>
    <name type="common">Pig</name>
    <dbReference type="NCBI Taxonomy" id="9823"/>
    <lineage>
        <taxon>Eukaryota</taxon>
        <taxon>Metazoa</taxon>
        <taxon>Chordata</taxon>
        <taxon>Craniata</taxon>
        <taxon>Vertebrata</taxon>
        <taxon>Euteleostomi</taxon>
        <taxon>Mammalia</taxon>
        <taxon>Eutheria</taxon>
        <taxon>Laurasiatheria</taxon>
        <taxon>Artiodactyla</taxon>
        <taxon>Suina</taxon>
        <taxon>Suidae</taxon>
        <taxon>Sus</taxon>
    </lineage>
</organism>
<feature type="compositionally biased region" description="Basic and acidic residues" evidence="10">
    <location>
        <begin position="122"/>
        <end position="131"/>
    </location>
</feature>
<name>A0A8D0XIX3_PIG</name>
<evidence type="ECO:0000256" key="10">
    <source>
        <dbReference type="SAM" id="MobiDB-lite"/>
    </source>
</evidence>
<dbReference type="InterPro" id="IPR059116">
    <property type="entry name" value="P2X_receptor"/>
</dbReference>
<evidence type="ECO:0000256" key="5">
    <source>
        <dbReference type="ARBA" id="ARBA00022989"/>
    </source>
</evidence>
<keyword evidence="5 11" id="KW-1133">Transmembrane helix</keyword>
<feature type="transmembrane region" description="Helical" evidence="11">
    <location>
        <begin position="39"/>
        <end position="56"/>
    </location>
</feature>